<dbReference type="SUPFAM" id="SSF50447">
    <property type="entry name" value="Translation proteins"/>
    <property type="match status" value="2"/>
</dbReference>
<organism evidence="10 11">
    <name type="scientific">Candidatus Karelsulcia muelleri</name>
    <dbReference type="NCBI Taxonomy" id="336810"/>
    <lineage>
        <taxon>Bacteria</taxon>
        <taxon>Pseudomonadati</taxon>
        <taxon>Bacteroidota</taxon>
        <taxon>Flavobacteriia</taxon>
        <taxon>Flavobacteriales</taxon>
        <taxon>Candidatus Karelsulcia</taxon>
    </lineage>
</organism>
<dbReference type="Proteomes" id="UP000257017">
    <property type="component" value="Chromosome"/>
</dbReference>
<keyword evidence="3 8" id="KW-0396">Initiation factor</keyword>
<dbReference type="PANTHER" id="PTHR43381">
    <property type="entry name" value="TRANSLATION INITIATION FACTOR IF-2-RELATED"/>
    <property type="match status" value="1"/>
</dbReference>
<gene>
    <name evidence="10" type="ORF">C9I73_146</name>
</gene>
<evidence type="ECO:0000313" key="11">
    <source>
        <dbReference type="Proteomes" id="UP000257017"/>
    </source>
</evidence>
<dbReference type="CDD" id="cd03702">
    <property type="entry name" value="IF2_mtIF2_II"/>
    <property type="match status" value="1"/>
</dbReference>
<evidence type="ECO:0000256" key="5">
    <source>
        <dbReference type="ARBA" id="ARBA00022917"/>
    </source>
</evidence>
<dbReference type="InterPro" id="IPR009000">
    <property type="entry name" value="Transl_B-barrel_sf"/>
</dbReference>
<reference evidence="10 11" key="1">
    <citation type="submission" date="2018-03" db="EMBL/GenBank/DDBJ databases">
        <title>A parallel universe: an anciently diverged bacterial symbiosis in a Hawaiian planthopper (Hemiptera: Cixiidae) reveals rearranged nutritional responsibilities.</title>
        <authorList>
            <person name="Bennett G."/>
            <person name="Mao M."/>
        </authorList>
    </citation>
    <scope>NUCLEOTIDE SEQUENCE [LARGE SCALE GENOMIC DNA]</scope>
    <source>
        <strain evidence="10 11">OLIH</strain>
    </source>
</reference>
<dbReference type="PANTHER" id="PTHR43381:SF5">
    <property type="entry name" value="TR-TYPE G DOMAIN-CONTAINING PROTEIN"/>
    <property type="match status" value="1"/>
</dbReference>
<dbReference type="GO" id="GO:0005737">
    <property type="term" value="C:cytoplasm"/>
    <property type="evidence" value="ECO:0007669"/>
    <property type="project" value="UniProtKB-UniRule"/>
</dbReference>
<evidence type="ECO:0000256" key="2">
    <source>
        <dbReference type="ARBA" id="ARBA00020675"/>
    </source>
</evidence>
<evidence type="ECO:0000256" key="1">
    <source>
        <dbReference type="ARBA" id="ARBA00007733"/>
    </source>
</evidence>
<evidence type="ECO:0000256" key="4">
    <source>
        <dbReference type="ARBA" id="ARBA00022741"/>
    </source>
</evidence>
<dbReference type="InterPro" id="IPR000178">
    <property type="entry name" value="TF_IF2_bacterial-like"/>
</dbReference>
<dbReference type="InterPro" id="IPR044145">
    <property type="entry name" value="IF2_II"/>
</dbReference>
<dbReference type="InterPro" id="IPR036925">
    <property type="entry name" value="TIF_IF2_dom3_sf"/>
</dbReference>
<keyword evidence="5 8" id="KW-0648">Protein biosynthesis</keyword>
<comment type="function">
    <text evidence="8">One of the essential components for the initiation of protein synthesis. Protects formylmethionyl-tRNA from spontaneous hydrolysis and promotes its binding to the 30S ribosomal subunits. Also involved in the hydrolysis of GTP during the formation of the 70S ribosomal complex.</text>
</comment>
<dbReference type="FunFam" id="3.40.50.10050:FF:000001">
    <property type="entry name" value="Translation initiation factor IF-2"/>
    <property type="match status" value="1"/>
</dbReference>
<dbReference type="CDD" id="cd01887">
    <property type="entry name" value="IF2_eIF5B"/>
    <property type="match status" value="1"/>
</dbReference>
<dbReference type="InterPro" id="IPR053905">
    <property type="entry name" value="EF-G-like_DII"/>
</dbReference>
<dbReference type="SUPFAM" id="SSF52540">
    <property type="entry name" value="P-loop containing nucleoside triphosphate hydrolases"/>
    <property type="match status" value="1"/>
</dbReference>
<dbReference type="InterPro" id="IPR015760">
    <property type="entry name" value="TIF_IF2"/>
</dbReference>
<dbReference type="CDD" id="cd03692">
    <property type="entry name" value="mtIF2_IVc"/>
    <property type="match status" value="1"/>
</dbReference>
<sequence length="567" mass="64361">MTKKIKLLKLINLKELELILNVPKEKLRTRCSSLGIKVSCSQRLDYELLTLVASEFGYEVELIEKGIRTKKKEMISRDPVIILLGHVDHGKTSLLDYIKRSQVNYEEYGGITQNIGVYKVNINKKNSLTFIDTPGHEAFMAMRYRGTQITDIAIIVIATDEDIMPHTNEAINNAQAVGIPIIFAFNKIDTNTSDPEKIMRKLAERNILVEEWGGAYQSQEISAKYGIGIDKLIEKIILEAELLNLKYSKENLAVGSIIESSLNKENGYTATIIIKDGILFVGDYILVGKLFGKVIKIIDERGNQLKYVLPSRPVLIFGLNGAPASGEIFNSYKTEKEVKNIFNKFKKEQEPLILAEQEKISFHKLEEQEQQEQQEQLNLIIKADLNGSIEAITESLENNNKVNLISKRIGNINESDVLLAYTYKAMIVGFKVKISDEAKKLANKNNIVIKSYNIIYKLENKINEFFRTRKNSNIKDFLYGRAKVTNFFTLRKIGIVAGCLVLEGKIVRNSTIKLKRDDKIIYVGKLNSLKNLKKDVNIVKQGSECGINIKKFKKLKIGDIIESYRII</sequence>
<dbReference type="AlphaFoldDB" id="A0A346E126"/>
<proteinExistence type="inferred from homology"/>
<dbReference type="PROSITE" id="PS51722">
    <property type="entry name" value="G_TR_2"/>
    <property type="match status" value="1"/>
</dbReference>
<evidence type="ECO:0000259" key="9">
    <source>
        <dbReference type="PROSITE" id="PS51722"/>
    </source>
</evidence>
<feature type="domain" description="Tr-type G" evidence="9">
    <location>
        <begin position="76"/>
        <end position="246"/>
    </location>
</feature>
<dbReference type="GO" id="GO:0003743">
    <property type="term" value="F:translation initiation factor activity"/>
    <property type="evidence" value="ECO:0007669"/>
    <property type="project" value="UniProtKB-UniRule"/>
</dbReference>
<keyword evidence="6" id="KW-0342">GTP-binding</keyword>
<dbReference type="Pfam" id="PF22042">
    <property type="entry name" value="EF-G_D2"/>
    <property type="match status" value="1"/>
</dbReference>
<dbReference type="InterPro" id="IPR005225">
    <property type="entry name" value="Small_GTP-bd"/>
</dbReference>
<dbReference type="Gene3D" id="3.40.50.10050">
    <property type="entry name" value="Translation initiation factor IF- 2, domain 3"/>
    <property type="match status" value="1"/>
</dbReference>
<dbReference type="RefSeq" id="WP_158380386.1">
    <property type="nucleotide sequence ID" value="NZ_CP028359.1"/>
</dbReference>
<dbReference type="SUPFAM" id="SSF52156">
    <property type="entry name" value="Initiation factor IF2/eIF5b, domain 3"/>
    <property type="match status" value="1"/>
</dbReference>
<dbReference type="Pfam" id="PF11987">
    <property type="entry name" value="IF-2"/>
    <property type="match status" value="1"/>
</dbReference>
<dbReference type="InterPro" id="IPR000795">
    <property type="entry name" value="T_Tr_GTP-bd_dom"/>
</dbReference>
<dbReference type="OrthoDB" id="9811804at2"/>
<dbReference type="NCBIfam" id="TIGR00487">
    <property type="entry name" value="IF-2"/>
    <property type="match status" value="1"/>
</dbReference>
<dbReference type="InterPro" id="IPR023115">
    <property type="entry name" value="TIF_IF2_dom3"/>
</dbReference>
<dbReference type="Pfam" id="PF00009">
    <property type="entry name" value="GTP_EFTU"/>
    <property type="match status" value="1"/>
</dbReference>
<evidence type="ECO:0000313" key="10">
    <source>
        <dbReference type="EMBL" id="AXN02681.1"/>
    </source>
</evidence>
<evidence type="ECO:0000256" key="3">
    <source>
        <dbReference type="ARBA" id="ARBA00022540"/>
    </source>
</evidence>
<dbReference type="FunFam" id="3.40.50.300:FF:000019">
    <property type="entry name" value="Translation initiation factor IF-2"/>
    <property type="match status" value="1"/>
</dbReference>
<dbReference type="InterPro" id="IPR027417">
    <property type="entry name" value="P-loop_NTPase"/>
</dbReference>
<dbReference type="GO" id="GO:0005525">
    <property type="term" value="F:GTP binding"/>
    <property type="evidence" value="ECO:0007669"/>
    <property type="project" value="UniProtKB-KW"/>
</dbReference>
<protein>
    <recommendedName>
        <fullName evidence="2 7">Translation initiation factor IF-2</fullName>
    </recommendedName>
</protein>
<evidence type="ECO:0000256" key="8">
    <source>
        <dbReference type="RuleBase" id="RU000644"/>
    </source>
</evidence>
<accession>A0A346E126</accession>
<dbReference type="Gene3D" id="2.40.30.10">
    <property type="entry name" value="Translation factors"/>
    <property type="match status" value="2"/>
</dbReference>
<dbReference type="EMBL" id="CP028359">
    <property type="protein sequence ID" value="AXN02681.1"/>
    <property type="molecule type" value="Genomic_DNA"/>
</dbReference>
<dbReference type="GO" id="GO:0003924">
    <property type="term" value="F:GTPase activity"/>
    <property type="evidence" value="ECO:0007669"/>
    <property type="project" value="InterPro"/>
</dbReference>
<name>A0A346E126_9FLAO</name>
<dbReference type="PROSITE" id="PS01176">
    <property type="entry name" value="IF2"/>
    <property type="match status" value="1"/>
</dbReference>
<dbReference type="Gene3D" id="3.40.50.300">
    <property type="entry name" value="P-loop containing nucleotide triphosphate hydrolases"/>
    <property type="match status" value="1"/>
</dbReference>
<comment type="similarity">
    <text evidence="1 8">Belongs to the TRAFAC class translation factor GTPase superfamily. Classic translation factor GTPase family. IF-2 subfamily.</text>
</comment>
<keyword evidence="4" id="KW-0547">Nucleotide-binding</keyword>
<evidence type="ECO:0000256" key="7">
    <source>
        <dbReference type="NCBIfam" id="TIGR00487"/>
    </source>
</evidence>
<dbReference type="FunFam" id="2.40.30.10:FF:000008">
    <property type="entry name" value="Translation initiation factor IF-2"/>
    <property type="match status" value="1"/>
</dbReference>
<evidence type="ECO:0000256" key="6">
    <source>
        <dbReference type="ARBA" id="ARBA00023134"/>
    </source>
</evidence>
<dbReference type="NCBIfam" id="TIGR00231">
    <property type="entry name" value="small_GTP"/>
    <property type="match status" value="1"/>
</dbReference>